<keyword evidence="2" id="KW-0808">Transferase</keyword>
<dbReference type="InterPro" id="IPR050481">
    <property type="entry name" value="UDP-glycosyltransf_plant"/>
</dbReference>
<dbReference type="CDD" id="cd03784">
    <property type="entry name" value="GT1_Gtf-like"/>
    <property type="match status" value="1"/>
</dbReference>
<dbReference type="Gene3D" id="3.40.50.2000">
    <property type="entry name" value="Glycogen Phosphorylase B"/>
    <property type="match status" value="2"/>
</dbReference>
<evidence type="ECO:0000313" key="3">
    <source>
        <dbReference type="EnsemblPlants" id="OBART05G23470.3"/>
    </source>
</evidence>
<keyword evidence="4" id="KW-1185">Reference proteome</keyword>
<protein>
    <recommendedName>
        <fullName evidence="5">Glycosyltransferase</fullName>
    </recommendedName>
</protein>
<dbReference type="SUPFAM" id="SSF53756">
    <property type="entry name" value="UDP-Glycosyltransferase/glycogen phosphorylase"/>
    <property type="match status" value="1"/>
</dbReference>
<dbReference type="EnsemblPlants" id="OBART05G23470.3">
    <property type="protein sequence ID" value="OBART05G23470.3"/>
    <property type="gene ID" value="OBART05G23470"/>
</dbReference>
<evidence type="ECO:0000256" key="2">
    <source>
        <dbReference type="ARBA" id="ARBA00022679"/>
    </source>
</evidence>
<proteinExistence type="inferred from homology"/>
<dbReference type="FunFam" id="3.40.50.2000:FF:000056">
    <property type="entry name" value="Glycosyltransferase"/>
    <property type="match status" value="1"/>
</dbReference>
<dbReference type="HOGENOM" id="CLU_001724_3_2_1"/>
<comment type="similarity">
    <text evidence="1">Belongs to the UDP-glycosyltransferase family.</text>
</comment>
<dbReference type="PANTHER" id="PTHR48048:SF75">
    <property type="entry name" value="GLYCOSYLTRANSFERASE"/>
    <property type="match status" value="1"/>
</dbReference>
<accession>A0A0D3GA12</accession>
<sequence length="502" mass="54090">MTETVVVYAGLGVGHLAPMVELANLFPRHGLAVTVVLIEPPAKPPSFAAAVSRSMASNPRITFHVMPSPSCHSNVPELIRAMNAPLREYLRSSVPSARAVVFDMFCACALDVAAELGLPAYFFQCGGASHLAVGLHLPHVQAEINASFGEIGDEPLLFPSVPPFKPSDLPKAALDRNDEMYRWILGVLERLPESRGILVNTFQWLETKALRALGDGACVVGRPTPPVCCVGPLVSRSGEDKKHGCLSWLDAQPEKSVVFLCFGSMGSFPKEQLAEIAIGLERSGQRFLWVVRRPHAGEASLSGLLAGRHGTHGELDIDELMPEGFLERTKGRGLAAGSWAPQADVLRHRATGAFVTHCGWNSRLNKVFIVEEVGVGAVMAGYDGEVVRAEEVEAKVRWMLESNEASPIRERVALAKERAEEATRKSGSSHQSFVKFLIDFDVTNGAGQSLPAARLAVTVVLIEPPAKPQLLRHGTLVHGFQLVLTVSPSTACMNPSSLSMQA</sequence>
<dbReference type="PANTHER" id="PTHR48048">
    <property type="entry name" value="GLYCOSYLTRANSFERASE"/>
    <property type="match status" value="1"/>
</dbReference>
<name>A0A0D3GA12_9ORYZ</name>
<dbReference type="Pfam" id="PF00201">
    <property type="entry name" value="UDPGT"/>
    <property type="match status" value="1"/>
</dbReference>
<evidence type="ECO:0000313" key="4">
    <source>
        <dbReference type="Proteomes" id="UP000026960"/>
    </source>
</evidence>
<reference evidence="3" key="2">
    <citation type="submission" date="2015-03" db="UniProtKB">
        <authorList>
            <consortium name="EnsemblPlants"/>
        </authorList>
    </citation>
    <scope>IDENTIFICATION</scope>
</reference>
<dbReference type="GO" id="GO:0035251">
    <property type="term" value="F:UDP-glucosyltransferase activity"/>
    <property type="evidence" value="ECO:0007669"/>
    <property type="project" value="InterPro"/>
</dbReference>
<dbReference type="AlphaFoldDB" id="A0A0D3GA12"/>
<evidence type="ECO:0008006" key="5">
    <source>
        <dbReference type="Google" id="ProtNLM"/>
    </source>
</evidence>
<dbReference type="Proteomes" id="UP000026960">
    <property type="component" value="Chromosome 5"/>
</dbReference>
<dbReference type="FunFam" id="3.40.50.2000:FF:000428">
    <property type="entry name" value="Glycosyltransferase"/>
    <property type="match status" value="1"/>
</dbReference>
<dbReference type="Gramene" id="OBART05G23470.3">
    <property type="protein sequence ID" value="OBART05G23470.3"/>
    <property type="gene ID" value="OBART05G23470"/>
</dbReference>
<reference evidence="3" key="1">
    <citation type="journal article" date="2009" name="Rice">
        <title>De Novo Next Generation Sequencing of Plant Genomes.</title>
        <authorList>
            <person name="Rounsley S."/>
            <person name="Marri P.R."/>
            <person name="Yu Y."/>
            <person name="He R."/>
            <person name="Sisneros N."/>
            <person name="Goicoechea J.L."/>
            <person name="Lee S.J."/>
            <person name="Angelova A."/>
            <person name="Kudrna D."/>
            <person name="Luo M."/>
            <person name="Affourtit J."/>
            <person name="Desany B."/>
            <person name="Knight J."/>
            <person name="Niazi F."/>
            <person name="Egholm M."/>
            <person name="Wing R.A."/>
        </authorList>
    </citation>
    <scope>NUCLEOTIDE SEQUENCE [LARGE SCALE GENOMIC DNA]</scope>
    <source>
        <strain evidence="3">cv. IRGC 105608</strain>
    </source>
</reference>
<dbReference type="InterPro" id="IPR002213">
    <property type="entry name" value="UDP_glucos_trans"/>
</dbReference>
<evidence type="ECO:0000256" key="1">
    <source>
        <dbReference type="ARBA" id="ARBA00009995"/>
    </source>
</evidence>
<organism evidence="3">
    <name type="scientific">Oryza barthii</name>
    <dbReference type="NCBI Taxonomy" id="65489"/>
    <lineage>
        <taxon>Eukaryota</taxon>
        <taxon>Viridiplantae</taxon>
        <taxon>Streptophyta</taxon>
        <taxon>Embryophyta</taxon>
        <taxon>Tracheophyta</taxon>
        <taxon>Spermatophyta</taxon>
        <taxon>Magnoliopsida</taxon>
        <taxon>Liliopsida</taxon>
        <taxon>Poales</taxon>
        <taxon>Poaceae</taxon>
        <taxon>BOP clade</taxon>
        <taxon>Oryzoideae</taxon>
        <taxon>Oryzeae</taxon>
        <taxon>Oryzinae</taxon>
        <taxon>Oryza</taxon>
    </lineage>
</organism>